<dbReference type="EMBL" id="JAJMLW010000001">
    <property type="protein sequence ID" value="MCI2241523.1"/>
    <property type="molecule type" value="Genomic_DNA"/>
</dbReference>
<reference evidence="1" key="1">
    <citation type="submission" date="2021-11" db="EMBL/GenBank/DDBJ databases">
        <title>A Novel Adlercreutzia Species, isolated from a Allomyrina dichotoma larva feces.</title>
        <authorList>
            <person name="Suh M.K."/>
        </authorList>
    </citation>
    <scope>NUCLEOTIDE SEQUENCE</scope>
    <source>
        <strain evidence="1">JBNU-10</strain>
    </source>
</reference>
<accession>A0ABS9WF76</accession>
<dbReference type="Proteomes" id="UP001430755">
    <property type="component" value="Unassembled WGS sequence"/>
</dbReference>
<organism evidence="1 2">
    <name type="scientific">Adlercreutzia faecimuris</name>
    <dbReference type="NCBI Taxonomy" id="2897341"/>
    <lineage>
        <taxon>Bacteria</taxon>
        <taxon>Bacillati</taxon>
        <taxon>Actinomycetota</taxon>
        <taxon>Coriobacteriia</taxon>
        <taxon>Eggerthellales</taxon>
        <taxon>Eggerthellaceae</taxon>
        <taxon>Adlercreutzia</taxon>
    </lineage>
</organism>
<protein>
    <recommendedName>
        <fullName evidence="3">Phage protein D</fullName>
    </recommendedName>
</protein>
<dbReference type="RefSeq" id="WP_242163767.1">
    <property type="nucleotide sequence ID" value="NZ_JAJMLW010000001.1"/>
</dbReference>
<sequence length="318" mass="33876">MVVDVVYTDAAGVEQGMVDCDLDLAYGDDENDFEAVIPYGAQVAYGSLMYVDGTEWGGVVRGFREDTTGPAPVLTALGQTWHGILAETYVCPDGDHLAVSGDANAAIAAVIAHVGLSAVFDVEAGPSGIAVSHQFARFCDAYSGIREMLAKANAKLRITKDPGARPRLAAVEAGEHADGEMGIRIGYKMQRTRPVNHLICLGKGELSERTVLHLYADEDGNVSQGQTQYGLAERQAIYENTNAEDDELMADGMRELAEMQATSTVTLRPPAGMELEVGDAIGASSERIGLSAMARITKTVVRISGGAVEIEHDADERR</sequence>
<name>A0ABS9WF76_9ACTN</name>
<evidence type="ECO:0000313" key="2">
    <source>
        <dbReference type="Proteomes" id="UP001430755"/>
    </source>
</evidence>
<gene>
    <name evidence="1" type="ORF">LPT13_04040</name>
</gene>
<proteinExistence type="predicted"/>
<keyword evidence="2" id="KW-1185">Reference proteome</keyword>
<evidence type="ECO:0000313" key="1">
    <source>
        <dbReference type="EMBL" id="MCI2241523.1"/>
    </source>
</evidence>
<comment type="caution">
    <text evidence="1">The sequence shown here is derived from an EMBL/GenBank/DDBJ whole genome shotgun (WGS) entry which is preliminary data.</text>
</comment>
<evidence type="ECO:0008006" key="3">
    <source>
        <dbReference type="Google" id="ProtNLM"/>
    </source>
</evidence>